<dbReference type="SUPFAM" id="SSF51735">
    <property type="entry name" value="NAD(P)-binding Rossmann-fold domains"/>
    <property type="match status" value="1"/>
</dbReference>
<accession>L0A148</accession>
<dbReference type="AlphaFoldDB" id="L0A148"/>
<comment type="cofactor">
    <cofactor evidence="1">
        <name>Zn(2+)</name>
        <dbReference type="ChEBI" id="CHEBI:29105"/>
    </cofactor>
</comment>
<dbReference type="GO" id="GO:0016491">
    <property type="term" value="F:oxidoreductase activity"/>
    <property type="evidence" value="ECO:0007669"/>
    <property type="project" value="UniProtKB-KW"/>
</dbReference>
<keyword evidence="8" id="KW-1185">Reference proteome</keyword>
<sequence length="352" mass="38375">MTTLSSETMVFRAPREIAFEPEPLAPLKPNEVRVRTLFSGISAGTEITAYRGSNPYLHKRWDPEYRLFRPGAEPTHTYPLRGWGYEEVGEVTELGSAVRDLQVGTHVFGTWGHRTHAVLPAGTAIPRQMPGTLEPILGIFSRIGSIALNGIHDGRIRLGESVAVFGLGVLGQIVAQSAKRSGATVIGVDLHASRLDLALKLGIDQVIDASTAQAAEAIKDLTGGRGADVCFEVTGAPSALNEAIRAAAYSARVVAMGFIPGEARGLFLGEEFHHNRINVVSSQIYGPDPELKYRWDDLRLAQTAMHLQAQGWWDLKPLISHVQPYREAAALFDTLDRHPQDAMQAVLDFQDA</sequence>
<evidence type="ECO:0000313" key="8">
    <source>
        <dbReference type="Proteomes" id="UP000010467"/>
    </source>
</evidence>
<dbReference type="SMART" id="SM00829">
    <property type="entry name" value="PKS_ER"/>
    <property type="match status" value="1"/>
</dbReference>
<keyword evidence="5" id="KW-0560">Oxidoreductase</keyword>
<keyword evidence="4" id="KW-0862">Zinc</keyword>
<protein>
    <submittedName>
        <fullName evidence="7">Theronine dehydrogenase-like Zn-dependent dehydrogenase</fullName>
    </submittedName>
</protein>
<evidence type="ECO:0000256" key="2">
    <source>
        <dbReference type="ARBA" id="ARBA00008072"/>
    </source>
</evidence>
<dbReference type="EMBL" id="CP003382">
    <property type="protein sequence ID" value="AFZ66912.1"/>
    <property type="molecule type" value="Genomic_DNA"/>
</dbReference>
<gene>
    <name evidence="7" type="ordered locus">Deipe_1363</name>
</gene>
<dbReference type="RefSeq" id="WP_015235220.1">
    <property type="nucleotide sequence ID" value="NC_019793.1"/>
</dbReference>
<dbReference type="PANTHER" id="PTHR43350:SF19">
    <property type="entry name" value="D-GULOSIDE 3-DEHYDROGENASE"/>
    <property type="match status" value="1"/>
</dbReference>
<evidence type="ECO:0000256" key="5">
    <source>
        <dbReference type="ARBA" id="ARBA00023002"/>
    </source>
</evidence>
<comment type="similarity">
    <text evidence="2">Belongs to the zinc-containing alcohol dehydrogenase family.</text>
</comment>
<dbReference type="HOGENOM" id="CLU_026673_9_0_0"/>
<dbReference type="PATRIC" id="fig|937777.3.peg.1368"/>
<dbReference type="SUPFAM" id="SSF50129">
    <property type="entry name" value="GroES-like"/>
    <property type="match status" value="1"/>
</dbReference>
<reference evidence="8" key="1">
    <citation type="submission" date="2012-03" db="EMBL/GenBank/DDBJ databases">
        <title>Complete sequence of chromosome of Deinococcus peraridilitoris DSM 19664.</title>
        <authorList>
            <person name="Lucas S."/>
            <person name="Copeland A."/>
            <person name="Lapidus A."/>
            <person name="Glavina del Rio T."/>
            <person name="Dalin E."/>
            <person name="Tice H."/>
            <person name="Bruce D."/>
            <person name="Goodwin L."/>
            <person name="Pitluck S."/>
            <person name="Peters L."/>
            <person name="Mikhailova N."/>
            <person name="Lu M."/>
            <person name="Kyrpides N."/>
            <person name="Mavromatis K."/>
            <person name="Ivanova N."/>
            <person name="Brettin T."/>
            <person name="Detter J.C."/>
            <person name="Han C."/>
            <person name="Larimer F."/>
            <person name="Land M."/>
            <person name="Hauser L."/>
            <person name="Markowitz V."/>
            <person name="Cheng J.-F."/>
            <person name="Hugenholtz P."/>
            <person name="Woyke T."/>
            <person name="Wu D."/>
            <person name="Pukall R."/>
            <person name="Steenblock K."/>
            <person name="Brambilla E."/>
            <person name="Klenk H.-P."/>
            <person name="Eisen J.A."/>
        </authorList>
    </citation>
    <scope>NUCLEOTIDE SEQUENCE [LARGE SCALE GENOMIC DNA]</scope>
    <source>
        <strain evidence="8">DSM 19664 / LMG 22246 / CIP 109416 / KR-200</strain>
    </source>
</reference>
<evidence type="ECO:0000256" key="4">
    <source>
        <dbReference type="ARBA" id="ARBA00022833"/>
    </source>
</evidence>
<dbReference type="Gene3D" id="3.90.180.10">
    <property type="entry name" value="Medium-chain alcohol dehydrogenases, catalytic domain"/>
    <property type="match status" value="2"/>
</dbReference>
<dbReference type="PANTHER" id="PTHR43350">
    <property type="entry name" value="NAD-DEPENDENT ALCOHOL DEHYDROGENASE"/>
    <property type="match status" value="1"/>
</dbReference>
<dbReference type="STRING" id="937777.Deipe_1363"/>
<dbReference type="KEGG" id="dpd:Deipe_1363"/>
<dbReference type="CDD" id="cd08255">
    <property type="entry name" value="2-desacetyl-2-hydroxyethyl_bacteriochlorophyllide_like"/>
    <property type="match status" value="1"/>
</dbReference>
<dbReference type="Proteomes" id="UP000010467">
    <property type="component" value="Chromosome"/>
</dbReference>
<dbReference type="Gene3D" id="3.40.50.720">
    <property type="entry name" value="NAD(P)-binding Rossmann-like Domain"/>
    <property type="match status" value="1"/>
</dbReference>
<evidence type="ECO:0000259" key="6">
    <source>
        <dbReference type="SMART" id="SM00829"/>
    </source>
</evidence>
<feature type="domain" description="Enoyl reductase (ER)" evidence="6">
    <location>
        <begin position="12"/>
        <end position="347"/>
    </location>
</feature>
<dbReference type="InterPro" id="IPR011032">
    <property type="entry name" value="GroES-like_sf"/>
</dbReference>
<proteinExistence type="inferred from homology"/>
<dbReference type="eggNOG" id="COG1063">
    <property type="taxonomic scope" value="Bacteria"/>
</dbReference>
<dbReference type="InterPro" id="IPR036291">
    <property type="entry name" value="NAD(P)-bd_dom_sf"/>
</dbReference>
<dbReference type="GO" id="GO:0046872">
    <property type="term" value="F:metal ion binding"/>
    <property type="evidence" value="ECO:0007669"/>
    <property type="project" value="UniProtKB-KW"/>
</dbReference>
<name>L0A148_DEIPD</name>
<evidence type="ECO:0000256" key="1">
    <source>
        <dbReference type="ARBA" id="ARBA00001947"/>
    </source>
</evidence>
<dbReference type="Pfam" id="PF00107">
    <property type="entry name" value="ADH_zinc_N"/>
    <property type="match status" value="1"/>
</dbReference>
<evidence type="ECO:0000313" key="7">
    <source>
        <dbReference type="EMBL" id="AFZ66912.1"/>
    </source>
</evidence>
<organism evidence="7 8">
    <name type="scientific">Deinococcus peraridilitoris (strain DSM 19664 / LMG 22246 / CIP 109416 / KR-200)</name>
    <dbReference type="NCBI Taxonomy" id="937777"/>
    <lineage>
        <taxon>Bacteria</taxon>
        <taxon>Thermotogati</taxon>
        <taxon>Deinococcota</taxon>
        <taxon>Deinococci</taxon>
        <taxon>Deinococcales</taxon>
        <taxon>Deinococcaceae</taxon>
        <taxon>Deinococcus</taxon>
    </lineage>
</organism>
<keyword evidence="3" id="KW-0479">Metal-binding</keyword>
<evidence type="ECO:0000256" key="3">
    <source>
        <dbReference type="ARBA" id="ARBA00022723"/>
    </source>
</evidence>
<dbReference type="InterPro" id="IPR013149">
    <property type="entry name" value="ADH-like_C"/>
</dbReference>
<dbReference type="InterPro" id="IPR020843">
    <property type="entry name" value="ER"/>
</dbReference>